<protein>
    <submittedName>
        <fullName evidence="1">Fe2+ or Zn2+ uptake regulation protein</fullName>
    </submittedName>
</protein>
<dbReference type="EMBL" id="JACHIA010000005">
    <property type="protein sequence ID" value="MBB6070534.1"/>
    <property type="molecule type" value="Genomic_DNA"/>
</dbReference>
<gene>
    <name evidence="1" type="ORF">HNQ61_002155</name>
</gene>
<accession>A0A841GXR0</accession>
<proteinExistence type="predicted"/>
<name>A0A841GXR0_9BACT</name>
<evidence type="ECO:0000313" key="1">
    <source>
        <dbReference type="EMBL" id="MBB6070534.1"/>
    </source>
</evidence>
<sequence length="72" mass="7958">MSDVYVFEADGDQFICCKCALRENGDTVTPDQAAMVEHLLRHREAGHLVPEDALDELRAEAAELGRAGRTKD</sequence>
<organism evidence="1 2">
    <name type="scientific">Longimicrobium terrae</name>
    <dbReference type="NCBI Taxonomy" id="1639882"/>
    <lineage>
        <taxon>Bacteria</taxon>
        <taxon>Pseudomonadati</taxon>
        <taxon>Gemmatimonadota</taxon>
        <taxon>Longimicrobiia</taxon>
        <taxon>Longimicrobiales</taxon>
        <taxon>Longimicrobiaceae</taxon>
        <taxon>Longimicrobium</taxon>
    </lineage>
</organism>
<comment type="caution">
    <text evidence="1">The sequence shown here is derived from an EMBL/GenBank/DDBJ whole genome shotgun (WGS) entry which is preliminary data.</text>
</comment>
<evidence type="ECO:0000313" key="2">
    <source>
        <dbReference type="Proteomes" id="UP000582837"/>
    </source>
</evidence>
<keyword evidence="2" id="KW-1185">Reference proteome</keyword>
<reference evidence="1 2" key="1">
    <citation type="submission" date="2020-08" db="EMBL/GenBank/DDBJ databases">
        <title>Genomic Encyclopedia of Type Strains, Phase IV (KMG-IV): sequencing the most valuable type-strain genomes for metagenomic binning, comparative biology and taxonomic classification.</title>
        <authorList>
            <person name="Goeker M."/>
        </authorList>
    </citation>
    <scope>NUCLEOTIDE SEQUENCE [LARGE SCALE GENOMIC DNA]</scope>
    <source>
        <strain evidence="1 2">DSM 29007</strain>
    </source>
</reference>
<dbReference type="RefSeq" id="WP_170034370.1">
    <property type="nucleotide sequence ID" value="NZ_JABDTL010000001.1"/>
</dbReference>
<dbReference type="Proteomes" id="UP000582837">
    <property type="component" value="Unassembled WGS sequence"/>
</dbReference>
<dbReference type="AlphaFoldDB" id="A0A841GXR0"/>